<feature type="region of interest" description="Disordered" evidence="1">
    <location>
        <begin position="120"/>
        <end position="140"/>
    </location>
</feature>
<dbReference type="RefSeq" id="WP_093741479.1">
    <property type="nucleotide sequence ID" value="NZ_FNBP01000004.1"/>
</dbReference>
<evidence type="ECO:0000313" key="3">
    <source>
        <dbReference type="Proteomes" id="UP000199399"/>
    </source>
</evidence>
<dbReference type="PANTHER" id="PTHR35519">
    <property type="entry name" value="MEMBRANE PROTEINS"/>
    <property type="match status" value="1"/>
</dbReference>
<keyword evidence="3" id="KW-1185">Reference proteome</keyword>
<dbReference type="OrthoDB" id="513552at2"/>
<reference evidence="3" key="1">
    <citation type="submission" date="2016-10" db="EMBL/GenBank/DDBJ databases">
        <authorList>
            <person name="Varghese N."/>
            <person name="Submissions S."/>
        </authorList>
    </citation>
    <scope>NUCLEOTIDE SEQUENCE [LARGE SCALE GENOMIC DNA]</scope>
    <source>
        <strain evidence="3">DSM 16477</strain>
    </source>
</reference>
<protein>
    <recommendedName>
        <fullName evidence="4">DUF4112 domain-containing protein</fullName>
    </recommendedName>
</protein>
<gene>
    <name evidence="2" type="ORF">SAMN04489759_104129</name>
</gene>
<dbReference type="STRING" id="218672.SAMN04489759_104129"/>
<evidence type="ECO:0000256" key="1">
    <source>
        <dbReference type="SAM" id="MobiDB-lite"/>
    </source>
</evidence>
<name>A0A1G7QPB3_9RHOB</name>
<dbReference type="InterPro" id="IPR025187">
    <property type="entry name" value="DUF4112"/>
</dbReference>
<evidence type="ECO:0008006" key="4">
    <source>
        <dbReference type="Google" id="ProtNLM"/>
    </source>
</evidence>
<proteinExistence type="predicted"/>
<dbReference type="Proteomes" id="UP000199399">
    <property type="component" value="Unassembled WGS sequence"/>
</dbReference>
<dbReference type="EMBL" id="FNBP01000004">
    <property type="protein sequence ID" value="SDG00355.1"/>
    <property type="molecule type" value="Genomic_DNA"/>
</dbReference>
<sequence>MSAHPHTHEADLARLRRLAQNMDSAFKLPVVGVRMGWDSILGLVPVVGDTLALLPSAYIMKESHRMGAPNSVLARMAVNAGIDYVIGSVPLVGDLFDIGWKSKLRNVDLLEKHLQKEAAKVPPTGEVEGRMSSHHPTLNN</sequence>
<evidence type="ECO:0000313" key="2">
    <source>
        <dbReference type="EMBL" id="SDG00355.1"/>
    </source>
</evidence>
<dbReference type="Pfam" id="PF13430">
    <property type="entry name" value="DUF4112"/>
    <property type="match status" value="1"/>
</dbReference>
<accession>A0A1G7QPB3</accession>
<dbReference type="AlphaFoldDB" id="A0A1G7QPB3"/>
<organism evidence="2 3">
    <name type="scientific">Sulfitobacter delicatus</name>
    <dbReference type="NCBI Taxonomy" id="218672"/>
    <lineage>
        <taxon>Bacteria</taxon>
        <taxon>Pseudomonadati</taxon>
        <taxon>Pseudomonadota</taxon>
        <taxon>Alphaproteobacteria</taxon>
        <taxon>Rhodobacterales</taxon>
        <taxon>Roseobacteraceae</taxon>
        <taxon>Sulfitobacter</taxon>
    </lineage>
</organism>
<dbReference type="PANTHER" id="PTHR35519:SF2">
    <property type="entry name" value="PH DOMAIN PROTEIN"/>
    <property type="match status" value="1"/>
</dbReference>